<evidence type="ECO:0008006" key="3">
    <source>
        <dbReference type="Google" id="ProtNLM"/>
    </source>
</evidence>
<sequence>MEPHNDDRFSDFQAKLDAIHDWPDTYTFKFIVPKNQVQAVCDLFEARDTVTTRPSRKGNYISVTAQTRATCSEEVISIYQAAAGIEGIISL</sequence>
<dbReference type="STRING" id="485915.Dret_0262"/>
<dbReference type="eggNOG" id="COG2921">
    <property type="taxonomic scope" value="Bacteria"/>
</dbReference>
<name>C8WZT9_DESRD</name>
<dbReference type="OrthoDB" id="5616097at2"/>
<protein>
    <recommendedName>
        <fullName evidence="3">DUF493 domain-containing protein</fullName>
    </recommendedName>
</protein>
<evidence type="ECO:0000313" key="1">
    <source>
        <dbReference type="EMBL" id="ACV67564.1"/>
    </source>
</evidence>
<dbReference type="RefSeq" id="WP_015750723.1">
    <property type="nucleotide sequence ID" value="NC_013223.1"/>
</dbReference>
<dbReference type="HOGENOM" id="CLU_175559_0_0_7"/>
<dbReference type="Proteomes" id="UP000001052">
    <property type="component" value="Chromosome"/>
</dbReference>
<keyword evidence="2" id="KW-1185">Reference proteome</keyword>
<dbReference type="SUPFAM" id="SSF117991">
    <property type="entry name" value="YbeD/HP0495-like"/>
    <property type="match status" value="1"/>
</dbReference>
<reference evidence="1 2" key="2">
    <citation type="journal article" date="2010" name="Stand. Genomic Sci.">
        <title>Complete genome sequence of Desulfohalobium retbaense type strain (HR(100)).</title>
        <authorList>
            <person name="Spring S."/>
            <person name="Nolan M."/>
            <person name="Lapidus A."/>
            <person name="Glavina Del Rio T."/>
            <person name="Copeland A."/>
            <person name="Tice H."/>
            <person name="Cheng J.F."/>
            <person name="Lucas S."/>
            <person name="Land M."/>
            <person name="Chen F."/>
            <person name="Bruce D."/>
            <person name="Goodwin L."/>
            <person name="Pitluck S."/>
            <person name="Ivanova N."/>
            <person name="Mavromatis K."/>
            <person name="Mikhailova N."/>
            <person name="Pati A."/>
            <person name="Chen A."/>
            <person name="Palaniappan K."/>
            <person name="Hauser L."/>
            <person name="Chang Y.J."/>
            <person name="Jeffries C.D."/>
            <person name="Munk C."/>
            <person name="Kiss H."/>
            <person name="Chain P."/>
            <person name="Han C."/>
            <person name="Brettin T."/>
            <person name="Detter J.C."/>
            <person name="Schuler E."/>
            <person name="Goker M."/>
            <person name="Rohde M."/>
            <person name="Bristow J."/>
            <person name="Eisen J.A."/>
            <person name="Markowitz V."/>
            <person name="Hugenholtz P."/>
            <person name="Kyrpides N.C."/>
            <person name="Klenk H.P."/>
        </authorList>
    </citation>
    <scope>NUCLEOTIDE SEQUENCE [LARGE SCALE GENOMIC DNA]</scope>
    <source>
        <strain evidence="1 2">DSM 5692</strain>
    </source>
</reference>
<dbReference type="Pfam" id="PF04359">
    <property type="entry name" value="DUF493"/>
    <property type="match status" value="1"/>
</dbReference>
<dbReference type="EMBL" id="CP001734">
    <property type="protein sequence ID" value="ACV67564.1"/>
    <property type="molecule type" value="Genomic_DNA"/>
</dbReference>
<dbReference type="InterPro" id="IPR027471">
    <property type="entry name" value="YbeD-like_sf"/>
</dbReference>
<evidence type="ECO:0000313" key="2">
    <source>
        <dbReference type="Proteomes" id="UP000001052"/>
    </source>
</evidence>
<dbReference type="Gene3D" id="3.30.70.260">
    <property type="match status" value="1"/>
</dbReference>
<gene>
    <name evidence="1" type="ordered locus">Dret_0262</name>
</gene>
<reference evidence="2" key="1">
    <citation type="submission" date="2009-09" db="EMBL/GenBank/DDBJ databases">
        <title>The complete chromosome of Desulfohalobium retbaense DSM 5692.</title>
        <authorList>
            <consortium name="US DOE Joint Genome Institute (JGI-PGF)"/>
            <person name="Lucas S."/>
            <person name="Copeland A."/>
            <person name="Lapidus A."/>
            <person name="Glavina del Rio T."/>
            <person name="Dalin E."/>
            <person name="Tice H."/>
            <person name="Bruce D."/>
            <person name="Goodwin L."/>
            <person name="Pitluck S."/>
            <person name="Kyrpides N."/>
            <person name="Mavromatis K."/>
            <person name="Ivanova N."/>
            <person name="Mikhailova N."/>
            <person name="Munk A.C."/>
            <person name="Brettin T."/>
            <person name="Detter J.C."/>
            <person name="Han C."/>
            <person name="Tapia R."/>
            <person name="Larimer F."/>
            <person name="Land M."/>
            <person name="Hauser L."/>
            <person name="Markowitz V."/>
            <person name="Cheng J.-F."/>
            <person name="Hugenholtz P."/>
            <person name="Woyke T."/>
            <person name="Wu D."/>
            <person name="Spring S."/>
            <person name="Klenk H.-P."/>
            <person name="Eisen J.A."/>
        </authorList>
    </citation>
    <scope>NUCLEOTIDE SEQUENCE [LARGE SCALE GENOMIC DNA]</scope>
    <source>
        <strain evidence="2">DSM 5692</strain>
    </source>
</reference>
<accession>C8WZT9</accession>
<dbReference type="KEGG" id="drt:Dret_0262"/>
<dbReference type="InterPro" id="IPR007454">
    <property type="entry name" value="UPF0250_YbeD-like"/>
</dbReference>
<dbReference type="AlphaFoldDB" id="C8WZT9"/>
<proteinExistence type="predicted"/>
<organism evidence="1 2">
    <name type="scientific">Desulfohalobium retbaense (strain ATCC 49708 / DSM 5692 / JCM 16813 / HR100)</name>
    <dbReference type="NCBI Taxonomy" id="485915"/>
    <lineage>
        <taxon>Bacteria</taxon>
        <taxon>Pseudomonadati</taxon>
        <taxon>Thermodesulfobacteriota</taxon>
        <taxon>Desulfovibrionia</taxon>
        <taxon>Desulfovibrionales</taxon>
        <taxon>Desulfohalobiaceae</taxon>
        <taxon>Desulfohalobium</taxon>
    </lineage>
</organism>